<feature type="domain" description="Glycosyltransferase 2-like" evidence="13">
    <location>
        <begin position="201"/>
        <end position="408"/>
    </location>
</feature>
<evidence type="ECO:0000256" key="3">
    <source>
        <dbReference type="ARBA" id="ARBA00009337"/>
    </source>
</evidence>
<keyword evidence="15" id="KW-1185">Reference proteome</keyword>
<feature type="transmembrane region" description="Helical" evidence="12">
    <location>
        <begin position="506"/>
        <end position="526"/>
    </location>
</feature>
<keyword evidence="11 12" id="KW-0472">Membrane</keyword>
<evidence type="ECO:0000259" key="13">
    <source>
        <dbReference type="Pfam" id="PF13632"/>
    </source>
</evidence>
<evidence type="ECO:0000313" key="15">
    <source>
        <dbReference type="Proteomes" id="UP001440612"/>
    </source>
</evidence>
<feature type="transmembrane region" description="Helical" evidence="12">
    <location>
        <begin position="433"/>
        <end position="452"/>
    </location>
</feature>
<feature type="transmembrane region" description="Helical" evidence="12">
    <location>
        <begin position="25"/>
        <end position="51"/>
    </location>
</feature>
<keyword evidence="6" id="KW-0997">Cell inner membrane</keyword>
<evidence type="ECO:0000256" key="10">
    <source>
        <dbReference type="ARBA" id="ARBA00022989"/>
    </source>
</evidence>
<dbReference type="RefSeq" id="WP_341367950.1">
    <property type="nucleotide sequence ID" value="NZ_CP150951.2"/>
</dbReference>
<gene>
    <name evidence="14" type="primary">mdoH</name>
    <name evidence="14" type="ORF">AABB29_04105</name>
</gene>
<evidence type="ECO:0000256" key="1">
    <source>
        <dbReference type="ARBA" id="ARBA00004429"/>
    </source>
</evidence>
<dbReference type="InterPro" id="IPR050321">
    <property type="entry name" value="Glycosyltr_2/OpgH_subfam"/>
</dbReference>
<evidence type="ECO:0000313" key="14">
    <source>
        <dbReference type="EMBL" id="WZC49840.1"/>
    </source>
</evidence>
<dbReference type="EMBL" id="CP150951">
    <property type="protein sequence ID" value="WZC49840.1"/>
    <property type="molecule type" value="Genomic_DNA"/>
</dbReference>
<protein>
    <recommendedName>
        <fullName evidence="4">Glucans biosynthesis glucosyltransferase H</fullName>
    </recommendedName>
</protein>
<keyword evidence="7 14" id="KW-0328">Glycosyltransferase</keyword>
<dbReference type="PANTHER" id="PTHR43867">
    <property type="entry name" value="CELLULOSE SYNTHASE CATALYTIC SUBUNIT A [UDP-FORMING]"/>
    <property type="match status" value="1"/>
</dbReference>
<evidence type="ECO:0000256" key="12">
    <source>
        <dbReference type="SAM" id="Phobius"/>
    </source>
</evidence>
<keyword evidence="10 12" id="KW-1133">Transmembrane helix</keyword>
<comment type="pathway">
    <text evidence="2">Glycan metabolism; osmoregulated periplasmic glucan (OPG) biosynthesis.</text>
</comment>
<sequence length="531" mass="57331">MLIASSQTLAKGQDRLAPKAARPRIVGPGLPGFAILTLVFALSITASFAMAVEQWHIPAIIVAGLILINALWISGGAATALLGLLSKRVMVIDAPRAWVPQNRTAILITVCGEDIAPLARYLASFANGLKTAGIADHTRVFVLSDTSGADQIKDEQQALAGLIDAGQISYRRRIANTRKKPGNIADWLTAEGENFDFMLVKDADSRMSVHCTRNLIWGLEQRPQTGLLQAAIAMVPGRTRFGRHQRVSSRLLGRIFGRGFVAASGKAGNYWGHNAIMRIKAFRAAAHLPQLPGKAPFGGDILSHDFVEAAWMRRAGWDIELATEVGGSAEDAPQTMHEFFRRDRRWCQGNLQHLRICTAAGLHPLSRLHLIMGAFSYLSAPILLILLALLSFGVVSVTHYGAILVVAIVLFIPKLCALADRLPAARTGQRRRVILRAWLSELGLSTLVGPLISLRHSAAVLSICMGRDCGWKSGRRGTWRLPAGWPEAAAGLAILLLALNSQAISALWLAPIFGPLIMAPVLIPLLDGEPA</sequence>
<dbReference type="Gene3D" id="3.90.550.10">
    <property type="entry name" value="Spore Coat Polysaccharide Biosynthesis Protein SpsA, Chain A"/>
    <property type="match status" value="1"/>
</dbReference>
<feature type="transmembrane region" description="Helical" evidence="12">
    <location>
        <begin position="374"/>
        <end position="394"/>
    </location>
</feature>
<keyword evidence="9 12" id="KW-0812">Transmembrane</keyword>
<evidence type="ECO:0000256" key="2">
    <source>
        <dbReference type="ARBA" id="ARBA00005001"/>
    </source>
</evidence>
<dbReference type="InterPro" id="IPR029044">
    <property type="entry name" value="Nucleotide-diphossugar_trans"/>
</dbReference>
<evidence type="ECO:0000256" key="8">
    <source>
        <dbReference type="ARBA" id="ARBA00022679"/>
    </source>
</evidence>
<dbReference type="InterPro" id="IPR001173">
    <property type="entry name" value="Glyco_trans_2-like"/>
</dbReference>
<dbReference type="GO" id="GO:0016757">
    <property type="term" value="F:glycosyltransferase activity"/>
    <property type="evidence" value="ECO:0007669"/>
    <property type="project" value="UniProtKB-KW"/>
</dbReference>
<keyword evidence="5" id="KW-1003">Cell membrane</keyword>
<organism evidence="14 15">
    <name type="scientific">Yoonia phaeophyticola</name>
    <dbReference type="NCBI Taxonomy" id="3137369"/>
    <lineage>
        <taxon>Bacteria</taxon>
        <taxon>Pseudomonadati</taxon>
        <taxon>Pseudomonadota</taxon>
        <taxon>Alphaproteobacteria</taxon>
        <taxon>Rhodobacterales</taxon>
        <taxon>Paracoccaceae</taxon>
        <taxon>Yoonia</taxon>
    </lineage>
</organism>
<evidence type="ECO:0000256" key="4">
    <source>
        <dbReference type="ARBA" id="ARBA00020585"/>
    </source>
</evidence>
<evidence type="ECO:0000256" key="5">
    <source>
        <dbReference type="ARBA" id="ARBA00022475"/>
    </source>
</evidence>
<dbReference type="SUPFAM" id="SSF53448">
    <property type="entry name" value="Nucleotide-diphospho-sugar transferases"/>
    <property type="match status" value="1"/>
</dbReference>
<comment type="subcellular location">
    <subcellularLocation>
        <location evidence="1">Cell inner membrane</location>
        <topology evidence="1">Multi-pass membrane protein</topology>
    </subcellularLocation>
</comment>
<dbReference type="NCBIfam" id="NF003962">
    <property type="entry name" value="PRK05454.2-5"/>
    <property type="match status" value="1"/>
</dbReference>
<feature type="transmembrane region" description="Helical" evidence="12">
    <location>
        <begin position="57"/>
        <end position="85"/>
    </location>
</feature>
<comment type="similarity">
    <text evidence="3">Belongs to the glycosyltransferase 2 family. OpgH subfamily.</text>
</comment>
<evidence type="ECO:0000256" key="7">
    <source>
        <dbReference type="ARBA" id="ARBA00022676"/>
    </source>
</evidence>
<feature type="transmembrane region" description="Helical" evidence="12">
    <location>
        <begin position="483"/>
        <end position="499"/>
    </location>
</feature>
<name>A0ABZ2V6T7_9RHOB</name>
<dbReference type="PANTHER" id="PTHR43867:SF5">
    <property type="entry name" value="GLUCANS BIOSYNTHESIS GLUCOSYLTRANSFERASE H"/>
    <property type="match status" value="1"/>
</dbReference>
<proteinExistence type="inferred from homology"/>
<keyword evidence="8 14" id="KW-0808">Transferase</keyword>
<dbReference type="Pfam" id="PF13632">
    <property type="entry name" value="Glyco_trans_2_3"/>
    <property type="match status" value="1"/>
</dbReference>
<reference evidence="15" key="1">
    <citation type="submission" date="2024-04" db="EMBL/GenBank/DDBJ databases">
        <title>Phylogenomic analyses of a clade within the roseobacter group suggest taxonomic reassignments of species of the genera Aestuariivita, Citreicella, Loktanella, Nautella, Pelagibaca, Ruegeria, Thalassobius, Thiobacimonas and Tropicibacter, and the proposal o.</title>
        <authorList>
            <person name="Jeon C.O."/>
        </authorList>
    </citation>
    <scope>NUCLEOTIDE SEQUENCE [LARGE SCALE GENOMIC DNA]</scope>
    <source>
        <strain evidence="15">BS5-3</strain>
    </source>
</reference>
<dbReference type="Proteomes" id="UP001440612">
    <property type="component" value="Chromosome"/>
</dbReference>
<evidence type="ECO:0000256" key="11">
    <source>
        <dbReference type="ARBA" id="ARBA00023136"/>
    </source>
</evidence>
<evidence type="ECO:0000256" key="9">
    <source>
        <dbReference type="ARBA" id="ARBA00022692"/>
    </source>
</evidence>
<feature type="transmembrane region" description="Helical" evidence="12">
    <location>
        <begin position="400"/>
        <end position="421"/>
    </location>
</feature>
<evidence type="ECO:0000256" key="6">
    <source>
        <dbReference type="ARBA" id="ARBA00022519"/>
    </source>
</evidence>
<accession>A0ABZ2V6T7</accession>